<gene>
    <name evidence="1" type="ORF">CNR34_00098</name>
</gene>
<dbReference type="Proteomes" id="UP000241592">
    <property type="component" value="Segment"/>
</dbReference>
<protein>
    <submittedName>
        <fullName evidence="1">Uncharacterized protein</fullName>
    </submittedName>
</protein>
<accession>A0A2H4P785</accession>
<evidence type="ECO:0000313" key="2">
    <source>
        <dbReference type="Proteomes" id="UP000241592"/>
    </source>
</evidence>
<keyword evidence="2" id="KW-1185">Reference proteome</keyword>
<reference evidence="1 2" key="1">
    <citation type="submission" date="2017-09" db="EMBL/GenBank/DDBJ databases">
        <authorList>
            <person name="Ehlers B."/>
            <person name="Leendertz F.H."/>
        </authorList>
    </citation>
    <scope>NUCLEOTIDE SEQUENCE [LARGE SCALE GENOMIC DNA]</scope>
</reference>
<name>A0A2H4P785_9CAUD</name>
<dbReference type="EMBL" id="MG018927">
    <property type="protein sequence ID" value="ATW58031.1"/>
    <property type="molecule type" value="Genomic_DNA"/>
</dbReference>
<proteinExistence type="predicted"/>
<sequence>MTDEYSLDDELTRKSGEAALWLDNELRRGGVTRLEAYTALMVFDMITLGLIDPKFNDWSREERDKAMYQRPDKVVMHRFEPDGRETVISVSLNRRAGTVDVTQLTRNPTHESKTHTFDEETDPVTAACAGYLKIIERLQSKGLVVVA</sequence>
<organism evidence="1 2">
    <name type="scientific">Pseudomonas phage nickie</name>
    <dbReference type="NCBI Taxonomy" id="2048977"/>
    <lineage>
        <taxon>Viruses</taxon>
        <taxon>Duplodnaviria</taxon>
        <taxon>Heunggongvirae</taxon>
        <taxon>Uroviricota</taxon>
        <taxon>Caudoviricetes</taxon>
        <taxon>Nickievirus</taxon>
        <taxon>Nickievirus nickie</taxon>
    </lineage>
</organism>
<evidence type="ECO:0000313" key="1">
    <source>
        <dbReference type="EMBL" id="ATW58031.1"/>
    </source>
</evidence>